<sequence length="109" mass="11789">MPNSATVQDMVPPLATLETRSSLFPIGHRWSRRPPHLPPPTELRSSPAAAAAAKLHRCHSGGSSMAHRKSRGRGRAQRDRESGLWPLIGAPWPIAMDNVVGNSTPNPFA</sequence>
<name>A0A0E0PYZ9_ORYRU</name>
<proteinExistence type="predicted"/>
<feature type="region of interest" description="Disordered" evidence="1">
    <location>
        <begin position="27"/>
        <end position="84"/>
    </location>
</feature>
<organism evidence="2 3">
    <name type="scientific">Oryza rufipogon</name>
    <name type="common">Brownbeard rice</name>
    <name type="synonym">Asian wild rice</name>
    <dbReference type="NCBI Taxonomy" id="4529"/>
    <lineage>
        <taxon>Eukaryota</taxon>
        <taxon>Viridiplantae</taxon>
        <taxon>Streptophyta</taxon>
        <taxon>Embryophyta</taxon>
        <taxon>Tracheophyta</taxon>
        <taxon>Spermatophyta</taxon>
        <taxon>Magnoliopsida</taxon>
        <taxon>Liliopsida</taxon>
        <taxon>Poales</taxon>
        <taxon>Poaceae</taxon>
        <taxon>BOP clade</taxon>
        <taxon>Oryzoideae</taxon>
        <taxon>Oryzeae</taxon>
        <taxon>Oryzinae</taxon>
        <taxon>Oryza</taxon>
    </lineage>
</organism>
<dbReference type="Gramene" id="ORUFI06G19070.1">
    <property type="protein sequence ID" value="ORUFI06G19070.1"/>
    <property type="gene ID" value="ORUFI06G19070"/>
</dbReference>
<reference evidence="3" key="1">
    <citation type="submission" date="2013-06" db="EMBL/GenBank/DDBJ databases">
        <authorList>
            <person name="Zhao Q."/>
        </authorList>
    </citation>
    <scope>NUCLEOTIDE SEQUENCE</scope>
    <source>
        <strain evidence="3">cv. W1943</strain>
    </source>
</reference>
<feature type="compositionally biased region" description="Basic residues" evidence="1">
    <location>
        <begin position="66"/>
        <end position="75"/>
    </location>
</feature>
<evidence type="ECO:0000313" key="3">
    <source>
        <dbReference type="Proteomes" id="UP000008022"/>
    </source>
</evidence>
<evidence type="ECO:0000313" key="2">
    <source>
        <dbReference type="EnsemblPlants" id="ORUFI06G19070.1"/>
    </source>
</evidence>
<dbReference type="AlphaFoldDB" id="A0A0E0PYZ9"/>
<evidence type="ECO:0000256" key="1">
    <source>
        <dbReference type="SAM" id="MobiDB-lite"/>
    </source>
</evidence>
<reference evidence="2" key="2">
    <citation type="submission" date="2015-06" db="UniProtKB">
        <authorList>
            <consortium name="EnsemblPlants"/>
        </authorList>
    </citation>
    <scope>IDENTIFICATION</scope>
</reference>
<protein>
    <submittedName>
        <fullName evidence="2">Uncharacterized protein</fullName>
    </submittedName>
</protein>
<accession>A0A0E0PYZ9</accession>
<keyword evidence="3" id="KW-1185">Reference proteome</keyword>
<dbReference type="Proteomes" id="UP000008022">
    <property type="component" value="Unassembled WGS sequence"/>
</dbReference>
<dbReference type="EnsemblPlants" id="ORUFI06G19070.1">
    <property type="protein sequence ID" value="ORUFI06G19070.1"/>
    <property type="gene ID" value="ORUFI06G19070"/>
</dbReference>
<dbReference type="HOGENOM" id="CLU_174340_0_0_1"/>